<evidence type="ECO:0000313" key="3">
    <source>
        <dbReference type="Proteomes" id="UP000011087"/>
    </source>
</evidence>
<dbReference type="AlphaFoldDB" id="L1ICL9"/>
<dbReference type="EnsemblProtists" id="EKX33996">
    <property type="protein sequence ID" value="EKX33996"/>
    <property type="gene ID" value="GUITHDRAFT_155867"/>
</dbReference>
<protein>
    <submittedName>
        <fullName evidence="1 2">Uncharacterized protein</fullName>
    </submittedName>
</protein>
<evidence type="ECO:0000313" key="1">
    <source>
        <dbReference type="EMBL" id="EKX33996.1"/>
    </source>
</evidence>
<name>L1ICL9_GUITC</name>
<dbReference type="HOGENOM" id="CLU_2836638_0_0_1"/>
<accession>L1ICL9</accession>
<dbReference type="GeneID" id="17290731"/>
<dbReference type="PaxDb" id="55529-EKX33996"/>
<reference evidence="1 3" key="1">
    <citation type="journal article" date="2012" name="Nature">
        <title>Algal genomes reveal evolutionary mosaicism and the fate of nucleomorphs.</title>
        <authorList>
            <consortium name="DOE Joint Genome Institute"/>
            <person name="Curtis B.A."/>
            <person name="Tanifuji G."/>
            <person name="Burki F."/>
            <person name="Gruber A."/>
            <person name="Irimia M."/>
            <person name="Maruyama S."/>
            <person name="Arias M.C."/>
            <person name="Ball S.G."/>
            <person name="Gile G.H."/>
            <person name="Hirakawa Y."/>
            <person name="Hopkins J.F."/>
            <person name="Kuo A."/>
            <person name="Rensing S.A."/>
            <person name="Schmutz J."/>
            <person name="Symeonidi A."/>
            <person name="Elias M."/>
            <person name="Eveleigh R.J."/>
            <person name="Herman E.K."/>
            <person name="Klute M.J."/>
            <person name="Nakayama T."/>
            <person name="Obornik M."/>
            <person name="Reyes-Prieto A."/>
            <person name="Armbrust E.V."/>
            <person name="Aves S.J."/>
            <person name="Beiko R.G."/>
            <person name="Coutinho P."/>
            <person name="Dacks J.B."/>
            <person name="Durnford D.G."/>
            <person name="Fast N.M."/>
            <person name="Green B.R."/>
            <person name="Grisdale C.J."/>
            <person name="Hempel F."/>
            <person name="Henrissat B."/>
            <person name="Hoppner M.P."/>
            <person name="Ishida K."/>
            <person name="Kim E."/>
            <person name="Koreny L."/>
            <person name="Kroth P.G."/>
            <person name="Liu Y."/>
            <person name="Malik S.B."/>
            <person name="Maier U.G."/>
            <person name="McRose D."/>
            <person name="Mock T."/>
            <person name="Neilson J.A."/>
            <person name="Onodera N.T."/>
            <person name="Poole A.M."/>
            <person name="Pritham E.J."/>
            <person name="Richards T.A."/>
            <person name="Rocap G."/>
            <person name="Roy S.W."/>
            <person name="Sarai C."/>
            <person name="Schaack S."/>
            <person name="Shirato S."/>
            <person name="Slamovits C.H."/>
            <person name="Spencer D.F."/>
            <person name="Suzuki S."/>
            <person name="Worden A.Z."/>
            <person name="Zauner S."/>
            <person name="Barry K."/>
            <person name="Bell C."/>
            <person name="Bharti A.K."/>
            <person name="Crow J.A."/>
            <person name="Grimwood J."/>
            <person name="Kramer R."/>
            <person name="Lindquist E."/>
            <person name="Lucas S."/>
            <person name="Salamov A."/>
            <person name="McFadden G.I."/>
            <person name="Lane C.E."/>
            <person name="Keeling P.J."/>
            <person name="Gray M.W."/>
            <person name="Grigoriev I.V."/>
            <person name="Archibald J.M."/>
        </authorList>
    </citation>
    <scope>NUCLEOTIDE SEQUENCE</scope>
    <source>
        <strain evidence="1 3">CCMP2712</strain>
    </source>
</reference>
<dbReference type="KEGG" id="gtt:GUITHDRAFT_155867"/>
<dbReference type="Proteomes" id="UP000011087">
    <property type="component" value="Unassembled WGS sequence"/>
</dbReference>
<proteinExistence type="predicted"/>
<organism evidence="1">
    <name type="scientific">Guillardia theta (strain CCMP2712)</name>
    <name type="common">Cryptophyte</name>
    <dbReference type="NCBI Taxonomy" id="905079"/>
    <lineage>
        <taxon>Eukaryota</taxon>
        <taxon>Cryptophyceae</taxon>
        <taxon>Pyrenomonadales</taxon>
        <taxon>Geminigeraceae</taxon>
        <taxon>Guillardia</taxon>
    </lineage>
</organism>
<dbReference type="RefSeq" id="XP_005820976.1">
    <property type="nucleotide sequence ID" value="XM_005820919.1"/>
</dbReference>
<keyword evidence="3" id="KW-1185">Reference proteome</keyword>
<dbReference type="EMBL" id="JH993122">
    <property type="protein sequence ID" value="EKX33996.1"/>
    <property type="molecule type" value="Genomic_DNA"/>
</dbReference>
<reference evidence="2" key="3">
    <citation type="submission" date="2016-03" db="UniProtKB">
        <authorList>
            <consortium name="EnsemblProtists"/>
        </authorList>
    </citation>
    <scope>IDENTIFICATION</scope>
</reference>
<evidence type="ECO:0000313" key="2">
    <source>
        <dbReference type="EnsemblProtists" id="EKX33996"/>
    </source>
</evidence>
<reference evidence="3" key="2">
    <citation type="submission" date="2012-11" db="EMBL/GenBank/DDBJ databases">
        <authorList>
            <person name="Kuo A."/>
            <person name="Curtis B.A."/>
            <person name="Tanifuji G."/>
            <person name="Burki F."/>
            <person name="Gruber A."/>
            <person name="Irimia M."/>
            <person name="Maruyama S."/>
            <person name="Arias M.C."/>
            <person name="Ball S.G."/>
            <person name="Gile G.H."/>
            <person name="Hirakawa Y."/>
            <person name="Hopkins J.F."/>
            <person name="Rensing S.A."/>
            <person name="Schmutz J."/>
            <person name="Symeonidi A."/>
            <person name="Elias M."/>
            <person name="Eveleigh R.J."/>
            <person name="Herman E.K."/>
            <person name="Klute M.J."/>
            <person name="Nakayama T."/>
            <person name="Obornik M."/>
            <person name="Reyes-Prieto A."/>
            <person name="Armbrust E.V."/>
            <person name="Aves S.J."/>
            <person name="Beiko R.G."/>
            <person name="Coutinho P."/>
            <person name="Dacks J.B."/>
            <person name="Durnford D.G."/>
            <person name="Fast N.M."/>
            <person name="Green B.R."/>
            <person name="Grisdale C."/>
            <person name="Hempe F."/>
            <person name="Henrissat B."/>
            <person name="Hoppner M.P."/>
            <person name="Ishida K.-I."/>
            <person name="Kim E."/>
            <person name="Koreny L."/>
            <person name="Kroth P.G."/>
            <person name="Liu Y."/>
            <person name="Malik S.-B."/>
            <person name="Maier U.G."/>
            <person name="McRose D."/>
            <person name="Mock T."/>
            <person name="Neilson J.A."/>
            <person name="Onodera N.T."/>
            <person name="Poole A.M."/>
            <person name="Pritham E.J."/>
            <person name="Richards T.A."/>
            <person name="Rocap G."/>
            <person name="Roy S.W."/>
            <person name="Sarai C."/>
            <person name="Schaack S."/>
            <person name="Shirato S."/>
            <person name="Slamovits C.H."/>
            <person name="Spencer D.F."/>
            <person name="Suzuki S."/>
            <person name="Worden A.Z."/>
            <person name="Zauner S."/>
            <person name="Barry K."/>
            <person name="Bell C."/>
            <person name="Bharti A.K."/>
            <person name="Crow J.A."/>
            <person name="Grimwood J."/>
            <person name="Kramer R."/>
            <person name="Lindquist E."/>
            <person name="Lucas S."/>
            <person name="Salamov A."/>
            <person name="McFadden G.I."/>
            <person name="Lane C.E."/>
            <person name="Keeling P.J."/>
            <person name="Gray M.W."/>
            <person name="Grigoriev I.V."/>
            <person name="Archibald J.M."/>
        </authorList>
    </citation>
    <scope>NUCLEOTIDE SEQUENCE</scope>
    <source>
        <strain evidence="3">CCMP2712</strain>
    </source>
</reference>
<gene>
    <name evidence="1" type="ORF">GUITHDRAFT_155867</name>
</gene>
<sequence length="66" mass="7464">MKHSNHSNEMMKTLRHGSHNLVVCREDSVFPERVAKVNQTGIEGANCASKLQAVVSSPFQFFKKLY</sequence>